<organism evidence="1">
    <name type="scientific">Ophidiomyces ophidiicola</name>
    <dbReference type="NCBI Taxonomy" id="1387563"/>
    <lineage>
        <taxon>Eukaryota</taxon>
        <taxon>Fungi</taxon>
        <taxon>Dikarya</taxon>
        <taxon>Ascomycota</taxon>
        <taxon>Pezizomycotina</taxon>
        <taxon>Eurotiomycetes</taxon>
        <taxon>Eurotiomycetidae</taxon>
        <taxon>Onygenales</taxon>
        <taxon>Onygenaceae</taxon>
        <taxon>Ophidiomyces</taxon>
    </lineage>
</organism>
<evidence type="ECO:0000313" key="1">
    <source>
        <dbReference type="EMBL" id="KAI2383508.1"/>
    </source>
</evidence>
<gene>
    <name evidence="1" type="ORF">LOY88_005220</name>
</gene>
<proteinExistence type="predicted"/>
<protein>
    <submittedName>
        <fullName evidence="1">Uncharacterized protein</fullName>
    </submittedName>
</protein>
<reference evidence="1" key="1">
    <citation type="journal article" date="2022" name="bioRxiv">
        <title>Population genetic analysis of Ophidiomyces ophidiicola, the causative agent of snake fungal disease, indicates recent introductions to the USA.</title>
        <authorList>
            <person name="Ladner J.T."/>
            <person name="Palmer J.M."/>
            <person name="Ettinger C.L."/>
            <person name="Stajich J.E."/>
            <person name="Farrell T.M."/>
            <person name="Glorioso B.M."/>
            <person name="Lawson B."/>
            <person name="Price S.J."/>
            <person name="Stengle A.G."/>
            <person name="Grear D.A."/>
            <person name="Lorch J.M."/>
        </authorList>
    </citation>
    <scope>NUCLEOTIDE SEQUENCE</scope>
    <source>
        <strain evidence="1">NWHC 24266-5</strain>
    </source>
</reference>
<comment type="caution">
    <text evidence="1">The sequence shown here is derived from an EMBL/GenBank/DDBJ whole genome shotgun (WGS) entry which is preliminary data.</text>
</comment>
<name>A0ACB8URF5_9EURO</name>
<dbReference type="EMBL" id="JALBCA010000089">
    <property type="protein sequence ID" value="KAI2383508.1"/>
    <property type="molecule type" value="Genomic_DNA"/>
</dbReference>
<sequence length="198" mass="21507">MAGGGEVAAEPMEADSDNVASKRQRARYGHNRVPSDGVYGHPEELDQSSETRERRHAAISILGDTELLTFHALASNESIPQARQRFLHHLIGIPPPTARPFAIQDVSRHRLDDMQHIYPRRPPQLHPKDAGAQKNSGNKSGYTTYEEAPTVVDIIEVNGGWEGNIDSQNKTKSVSASGSSRSGGGPSSSHTRVKGKGR</sequence>
<accession>A0ACB8URF5</accession>